<keyword evidence="3" id="KW-1185">Reference proteome</keyword>
<evidence type="ECO:0000313" key="3">
    <source>
        <dbReference type="Proteomes" id="UP000836841"/>
    </source>
</evidence>
<reference evidence="2 3" key="1">
    <citation type="submission" date="2022-03" db="EMBL/GenBank/DDBJ databases">
        <authorList>
            <person name="Nunn A."/>
            <person name="Chopra R."/>
            <person name="Nunn A."/>
            <person name="Contreras Garrido A."/>
        </authorList>
    </citation>
    <scope>NUCLEOTIDE SEQUENCE [LARGE SCALE GENOMIC DNA]</scope>
</reference>
<dbReference type="AlphaFoldDB" id="A0AAU9RWI9"/>
<organism evidence="2 3">
    <name type="scientific">Thlaspi arvense</name>
    <name type="common">Field penny-cress</name>
    <dbReference type="NCBI Taxonomy" id="13288"/>
    <lineage>
        <taxon>Eukaryota</taxon>
        <taxon>Viridiplantae</taxon>
        <taxon>Streptophyta</taxon>
        <taxon>Embryophyta</taxon>
        <taxon>Tracheophyta</taxon>
        <taxon>Spermatophyta</taxon>
        <taxon>Magnoliopsida</taxon>
        <taxon>eudicotyledons</taxon>
        <taxon>Gunneridae</taxon>
        <taxon>Pentapetalae</taxon>
        <taxon>rosids</taxon>
        <taxon>malvids</taxon>
        <taxon>Brassicales</taxon>
        <taxon>Brassicaceae</taxon>
        <taxon>Thlaspideae</taxon>
        <taxon>Thlaspi</taxon>
    </lineage>
</organism>
<evidence type="ECO:0000313" key="2">
    <source>
        <dbReference type="EMBL" id="CAH2051883.1"/>
    </source>
</evidence>
<evidence type="ECO:0000259" key="1">
    <source>
        <dbReference type="Pfam" id="PF13966"/>
    </source>
</evidence>
<accession>A0AAU9RWI9</accession>
<dbReference type="EMBL" id="OU466859">
    <property type="protein sequence ID" value="CAH2051883.1"/>
    <property type="molecule type" value="Genomic_DNA"/>
</dbReference>
<protein>
    <recommendedName>
        <fullName evidence="1">Reverse transcriptase zinc-binding domain-containing protein</fullName>
    </recommendedName>
</protein>
<gene>
    <name evidence="2" type="ORF">TAV2_LOCUS9326</name>
</gene>
<proteinExistence type="predicted"/>
<sequence>MTPKTQTVETFNWKANIWQLCISPKIKYFLWKAMRGVLPVRAALATRGLADSLLCNVLAIAPISNPPDDDLPTPSVKQILQQSKRSTMLSPMELTSTLLYPWLFWSIWLARNQLVFEGLSTSPENTLSSRLKNDNRPNKNIRWATLKSPTTFTLKPRNALSLTAGMGWLLQDDEGFTIRQGSSSRQFLSSAIAAEALAVRKVLTSFISSGFQRIQVKSDS</sequence>
<dbReference type="Pfam" id="PF13966">
    <property type="entry name" value="zf-RVT"/>
    <property type="match status" value="1"/>
</dbReference>
<name>A0AAU9RWI9_THLAR</name>
<dbReference type="InterPro" id="IPR026960">
    <property type="entry name" value="RVT-Znf"/>
</dbReference>
<feature type="domain" description="Reverse transcriptase zinc-binding" evidence="1">
    <location>
        <begin position="8"/>
        <end position="56"/>
    </location>
</feature>
<dbReference type="Proteomes" id="UP000836841">
    <property type="component" value="Chromosome 3"/>
</dbReference>
<feature type="non-terminal residue" evidence="2">
    <location>
        <position position="1"/>
    </location>
</feature>